<evidence type="ECO:0000313" key="3">
    <source>
        <dbReference type="Proteomes" id="UP001153636"/>
    </source>
</evidence>
<dbReference type="OrthoDB" id="7021379at2759"/>
<feature type="chain" id="PRO_5040226179" description="Salivary secreted peptide" evidence="1">
    <location>
        <begin position="22"/>
        <end position="127"/>
    </location>
</feature>
<dbReference type="Pfam" id="PF15868">
    <property type="entry name" value="MBF2"/>
    <property type="match status" value="1"/>
</dbReference>
<gene>
    <name evidence="2" type="ORF">PSYICH_LOCUS418</name>
</gene>
<keyword evidence="3" id="KW-1185">Reference proteome</keyword>
<proteinExistence type="predicted"/>
<keyword evidence="1" id="KW-0732">Signal</keyword>
<sequence length="127" mass="14095">MSRLIIIAVLAAFISLNFVYGKSVANKGPSFEINDGNCSNAVTGDLVHKDHVHRYPIPFVKREDTSHWAGNKKIYCVLAHSTQAQSEGSTVQITDGGVDNNYVTLKIESKKSHGYEYNIQVFAKHEN</sequence>
<feature type="signal peptide" evidence="1">
    <location>
        <begin position="1"/>
        <end position="21"/>
    </location>
</feature>
<organism evidence="2 3">
    <name type="scientific">Psylliodes chrysocephalus</name>
    <dbReference type="NCBI Taxonomy" id="3402493"/>
    <lineage>
        <taxon>Eukaryota</taxon>
        <taxon>Metazoa</taxon>
        <taxon>Ecdysozoa</taxon>
        <taxon>Arthropoda</taxon>
        <taxon>Hexapoda</taxon>
        <taxon>Insecta</taxon>
        <taxon>Pterygota</taxon>
        <taxon>Neoptera</taxon>
        <taxon>Endopterygota</taxon>
        <taxon>Coleoptera</taxon>
        <taxon>Polyphaga</taxon>
        <taxon>Cucujiformia</taxon>
        <taxon>Chrysomeloidea</taxon>
        <taxon>Chrysomelidae</taxon>
        <taxon>Galerucinae</taxon>
        <taxon>Alticini</taxon>
        <taxon>Psylliodes</taxon>
    </lineage>
</organism>
<dbReference type="InterPro" id="IPR031734">
    <property type="entry name" value="MBF2"/>
</dbReference>
<accession>A0A9P0CGD7</accession>
<dbReference type="Proteomes" id="UP001153636">
    <property type="component" value="Chromosome 1"/>
</dbReference>
<evidence type="ECO:0000313" key="2">
    <source>
        <dbReference type="EMBL" id="CAH1099598.1"/>
    </source>
</evidence>
<dbReference type="EMBL" id="OV651813">
    <property type="protein sequence ID" value="CAH1099598.1"/>
    <property type="molecule type" value="Genomic_DNA"/>
</dbReference>
<dbReference type="AlphaFoldDB" id="A0A9P0CGD7"/>
<protein>
    <recommendedName>
        <fullName evidence="4">Salivary secreted peptide</fullName>
    </recommendedName>
</protein>
<evidence type="ECO:0000256" key="1">
    <source>
        <dbReference type="SAM" id="SignalP"/>
    </source>
</evidence>
<name>A0A9P0CGD7_9CUCU</name>
<evidence type="ECO:0008006" key="4">
    <source>
        <dbReference type="Google" id="ProtNLM"/>
    </source>
</evidence>
<reference evidence="2" key="1">
    <citation type="submission" date="2022-01" db="EMBL/GenBank/DDBJ databases">
        <authorList>
            <person name="King R."/>
        </authorList>
    </citation>
    <scope>NUCLEOTIDE SEQUENCE</scope>
</reference>